<dbReference type="GO" id="GO:0033108">
    <property type="term" value="P:mitochondrial respiratory chain complex assembly"/>
    <property type="evidence" value="ECO:0007669"/>
    <property type="project" value="TreeGrafter"/>
</dbReference>
<dbReference type="GO" id="GO:0005758">
    <property type="term" value="C:mitochondrial intermembrane space"/>
    <property type="evidence" value="ECO:0007669"/>
    <property type="project" value="UniProtKB-SubCell"/>
</dbReference>
<evidence type="ECO:0000256" key="3">
    <source>
        <dbReference type="ARBA" id="ARBA00023157"/>
    </source>
</evidence>
<dbReference type="PROSITE" id="PS51808">
    <property type="entry name" value="CHCH"/>
    <property type="match status" value="1"/>
</dbReference>
<evidence type="ECO:0000256" key="1">
    <source>
        <dbReference type="ARBA" id="ARBA00004569"/>
    </source>
</evidence>
<evidence type="ECO:0000256" key="2">
    <source>
        <dbReference type="ARBA" id="ARBA00023128"/>
    </source>
</evidence>
<dbReference type="PANTHER" id="PTHR46811">
    <property type="entry name" value="COILED-COIL-HELIX-COILED-COIL-HELIX DOMAIN-CONTAINING PROTEIN 7"/>
    <property type="match status" value="1"/>
</dbReference>
<dbReference type="Pfam" id="PF02297">
    <property type="entry name" value="COX6B"/>
    <property type="match status" value="1"/>
</dbReference>
<keyword evidence="3" id="KW-1015">Disulfide bond</keyword>
<dbReference type="PANTHER" id="PTHR46811:SF1">
    <property type="entry name" value="COILED-COIL-HELIX-COILED-COIL-HELIX DOMAIN-CONTAINING PROTEIN 7"/>
    <property type="match status" value="1"/>
</dbReference>
<dbReference type="InterPro" id="IPR048280">
    <property type="entry name" value="COX6B-like"/>
</dbReference>
<evidence type="ECO:0000256" key="4">
    <source>
        <dbReference type="ARBA" id="ARBA00038205"/>
    </source>
</evidence>
<sequence>MSPTDAGKSLTRAEKATSQDLNNPCLKEQRLSLKCLDDNGYDKKKCESFFVNYTVCQKFWVSSVPSIRPCSRTSLTAKGPLCVVAPVAPRPSEGSCSHRKFDAFPKSASAGLPSGTEFWPMAMIIWPVQTAATQWPMTGLSLANGHQPLVKYWPMNGHSLVIGQKTIASL</sequence>
<keyword evidence="2" id="KW-0496">Mitochondrion</keyword>
<reference evidence="6" key="1">
    <citation type="journal article" date="2018" name="PLoS Negl. Trop. Dis.">
        <title>Sialome diversity of ticks revealed by RNAseq of single tick salivary glands.</title>
        <authorList>
            <person name="Perner J."/>
            <person name="Kropackova S."/>
            <person name="Kopacek P."/>
            <person name="Ribeiro J.M."/>
        </authorList>
    </citation>
    <scope>NUCLEOTIDE SEQUENCE</scope>
    <source>
        <strain evidence="6">Siblings of single egg batch collected in Ceske Budejovice</strain>
        <tissue evidence="6">Salivary glands</tissue>
    </source>
</reference>
<name>A0A147BFC9_IXORI</name>
<proteinExistence type="inferred from homology"/>
<dbReference type="AlphaFoldDB" id="A0A147BFC9"/>
<evidence type="ECO:0000256" key="5">
    <source>
        <dbReference type="ARBA" id="ARBA00039509"/>
    </source>
</evidence>
<protein>
    <recommendedName>
        <fullName evidence="5">Coiled-coil-helix-coiled-coil-helix domain-containing protein 7</fullName>
    </recommendedName>
</protein>
<dbReference type="InterPro" id="IPR051040">
    <property type="entry name" value="COX23"/>
</dbReference>
<dbReference type="InterPro" id="IPR009069">
    <property type="entry name" value="Cys_alpha_HP_mot_SF"/>
</dbReference>
<comment type="similarity">
    <text evidence="4">Belongs to the CHCHD7 family.</text>
</comment>
<evidence type="ECO:0000313" key="6">
    <source>
        <dbReference type="EMBL" id="JAR89142.1"/>
    </source>
</evidence>
<dbReference type="EMBL" id="GEGO01006262">
    <property type="protein sequence ID" value="JAR89142.1"/>
    <property type="molecule type" value="Transcribed_RNA"/>
</dbReference>
<comment type="subcellular location">
    <subcellularLocation>
        <location evidence="1">Mitochondrion intermembrane space</location>
    </subcellularLocation>
</comment>
<accession>A0A147BFC9</accession>
<organism evidence="6">
    <name type="scientific">Ixodes ricinus</name>
    <name type="common">Common tick</name>
    <name type="synonym">Acarus ricinus</name>
    <dbReference type="NCBI Taxonomy" id="34613"/>
    <lineage>
        <taxon>Eukaryota</taxon>
        <taxon>Metazoa</taxon>
        <taxon>Ecdysozoa</taxon>
        <taxon>Arthropoda</taxon>
        <taxon>Chelicerata</taxon>
        <taxon>Arachnida</taxon>
        <taxon>Acari</taxon>
        <taxon>Parasitiformes</taxon>
        <taxon>Ixodida</taxon>
        <taxon>Ixodoidea</taxon>
        <taxon>Ixodidae</taxon>
        <taxon>Ixodinae</taxon>
        <taxon>Ixodes</taxon>
    </lineage>
</organism>
<dbReference type="SUPFAM" id="SSF47072">
    <property type="entry name" value="Cysteine alpha-hairpin motif"/>
    <property type="match status" value="1"/>
</dbReference>